<accession>A0A533QFF7</accession>
<organism evidence="1 2">
    <name type="scientific">Candidatus Jettenia ecosi</name>
    <dbReference type="NCBI Taxonomy" id="2494326"/>
    <lineage>
        <taxon>Bacteria</taxon>
        <taxon>Pseudomonadati</taxon>
        <taxon>Planctomycetota</taxon>
        <taxon>Candidatus Brocadiia</taxon>
        <taxon>Candidatus Brocadiales</taxon>
        <taxon>Candidatus Brocadiaceae</taxon>
        <taxon>Candidatus Jettenia</taxon>
    </lineage>
</organism>
<evidence type="ECO:0000313" key="2">
    <source>
        <dbReference type="Proteomes" id="UP000319783"/>
    </source>
</evidence>
<dbReference type="EMBL" id="SULG01000002">
    <property type="protein sequence ID" value="TLD43517.1"/>
    <property type="molecule type" value="Genomic_DNA"/>
</dbReference>
<evidence type="ECO:0000313" key="1">
    <source>
        <dbReference type="EMBL" id="TLD43517.1"/>
    </source>
</evidence>
<gene>
    <name evidence="1" type="ORF">JETT_0148</name>
</gene>
<name>A0A533QFF7_9BACT</name>
<sequence>MLIVYRRVMEDFIEKITNELCASLRKTNSCIALSSAVGLSL</sequence>
<reference evidence="1 2" key="1">
    <citation type="submission" date="2019-04" db="EMBL/GenBank/DDBJ databases">
        <title>Genome of a novel bacterium Candidatus Jettenia ecosi reconstructed from metagenome of an anammox bioreactor.</title>
        <authorList>
            <person name="Mardanov A.V."/>
            <person name="Beletsky A.V."/>
            <person name="Ravin N.V."/>
            <person name="Botchkova E.A."/>
            <person name="Litti Y.V."/>
            <person name="Nozhevnikova A.N."/>
        </authorList>
    </citation>
    <scope>NUCLEOTIDE SEQUENCE [LARGE SCALE GENOMIC DNA]</scope>
    <source>
        <strain evidence="1">J2</strain>
    </source>
</reference>
<proteinExistence type="predicted"/>
<protein>
    <submittedName>
        <fullName evidence="1">Uncharacterized protein</fullName>
    </submittedName>
</protein>
<comment type="caution">
    <text evidence="1">The sequence shown here is derived from an EMBL/GenBank/DDBJ whole genome shotgun (WGS) entry which is preliminary data.</text>
</comment>
<dbReference type="Proteomes" id="UP000319783">
    <property type="component" value="Unassembled WGS sequence"/>
</dbReference>
<dbReference type="AlphaFoldDB" id="A0A533QFF7"/>